<dbReference type="Proteomes" id="UP001201812">
    <property type="component" value="Unassembled WGS sequence"/>
</dbReference>
<comment type="caution">
    <text evidence="2">The sequence shown here is derived from an EMBL/GenBank/DDBJ whole genome shotgun (WGS) entry which is preliminary data.</text>
</comment>
<feature type="region of interest" description="Disordered" evidence="1">
    <location>
        <begin position="1"/>
        <end position="25"/>
    </location>
</feature>
<evidence type="ECO:0000313" key="3">
    <source>
        <dbReference type="Proteomes" id="UP001201812"/>
    </source>
</evidence>
<name>A0AAD4MHP6_9BILA</name>
<dbReference type="EMBL" id="JAKKPZ010000513">
    <property type="protein sequence ID" value="KAI1694400.1"/>
    <property type="molecule type" value="Genomic_DNA"/>
</dbReference>
<sequence>MRRSERLDKKLAATPENEPKAKKSRSDIRISKIAKMDNAPLVEAFKFLNYTQLAKSSLISKRFRNQIRANRHRLALLHVPWIKMRFPNLTPLLRADRSAHIKILDRIEPNMVSAEENNEWAILQQYPRQIPFEAQYDRNFYELAAYGVDNAVGISNSKLNAHAELNQENLSQHFIRLLTDPFIYIRSLALSSQVDVSNLLPAAIGPEDRRLRCEELKFYIDGNSQNFMRWIKDHMRCDELQIYCIRGMSVCDGRLLNEAVFDLFVSGALCTSDIKVKYRARFTIIVEFAQKFMDLKSCKQGHQIVASFEFNIPAGTVEELKGECAKFIVKEEGDHCTFEFVNKDIGKKLQIATTIIGNPDDRHLPTYFSLKVSNL</sequence>
<gene>
    <name evidence="2" type="ORF">DdX_20134</name>
</gene>
<evidence type="ECO:0000256" key="1">
    <source>
        <dbReference type="SAM" id="MobiDB-lite"/>
    </source>
</evidence>
<dbReference type="AlphaFoldDB" id="A0AAD4MHP6"/>
<accession>A0AAD4MHP6</accession>
<evidence type="ECO:0000313" key="2">
    <source>
        <dbReference type="EMBL" id="KAI1694400.1"/>
    </source>
</evidence>
<keyword evidence="3" id="KW-1185">Reference proteome</keyword>
<organism evidence="2 3">
    <name type="scientific">Ditylenchus destructor</name>
    <dbReference type="NCBI Taxonomy" id="166010"/>
    <lineage>
        <taxon>Eukaryota</taxon>
        <taxon>Metazoa</taxon>
        <taxon>Ecdysozoa</taxon>
        <taxon>Nematoda</taxon>
        <taxon>Chromadorea</taxon>
        <taxon>Rhabditida</taxon>
        <taxon>Tylenchina</taxon>
        <taxon>Tylenchomorpha</taxon>
        <taxon>Sphaerularioidea</taxon>
        <taxon>Anguinidae</taxon>
        <taxon>Anguininae</taxon>
        <taxon>Ditylenchus</taxon>
    </lineage>
</organism>
<evidence type="ECO:0008006" key="4">
    <source>
        <dbReference type="Google" id="ProtNLM"/>
    </source>
</evidence>
<proteinExistence type="predicted"/>
<protein>
    <recommendedName>
        <fullName evidence="4">F-box domain-containing protein</fullName>
    </recommendedName>
</protein>
<reference evidence="2" key="1">
    <citation type="submission" date="2022-01" db="EMBL/GenBank/DDBJ databases">
        <title>Genome Sequence Resource for Two Populations of Ditylenchus destructor, the Migratory Endoparasitic Phytonematode.</title>
        <authorList>
            <person name="Zhang H."/>
            <person name="Lin R."/>
            <person name="Xie B."/>
        </authorList>
    </citation>
    <scope>NUCLEOTIDE SEQUENCE</scope>
    <source>
        <strain evidence="2">BazhouSP</strain>
    </source>
</reference>